<protein>
    <recommendedName>
        <fullName evidence="3">Chemokine interleukin-8-like domain-containing protein</fullName>
    </recommendedName>
</protein>
<sequence>MSVFQSRTLSLVLLIAMCVYLTSVSANYRRPTKVTTSCCTSVSDFHIKFRLQGYHIQNAMPPCVDAIVFYTVKGGKICSDPKAPWVNKRKQYLNVMKKQRRHV</sequence>
<dbReference type="SMART" id="SM00199">
    <property type="entry name" value="SCY"/>
    <property type="match status" value="1"/>
</dbReference>
<dbReference type="GO" id="GO:0006955">
    <property type="term" value="P:immune response"/>
    <property type="evidence" value="ECO:0007669"/>
    <property type="project" value="InterPro"/>
</dbReference>
<reference evidence="4" key="3">
    <citation type="submission" date="2025-09" db="UniProtKB">
        <authorList>
            <consortium name="Ensembl"/>
        </authorList>
    </citation>
    <scope>IDENTIFICATION</scope>
</reference>
<dbReference type="GO" id="GO:0008009">
    <property type="term" value="F:chemokine activity"/>
    <property type="evidence" value="ECO:0007669"/>
    <property type="project" value="InterPro"/>
</dbReference>
<dbReference type="InterPro" id="IPR036048">
    <property type="entry name" value="Interleukin_8-like_sf"/>
</dbReference>
<dbReference type="Gene3D" id="2.40.50.40">
    <property type="match status" value="1"/>
</dbReference>
<feature type="domain" description="Chemokine interleukin-8-like" evidence="3">
    <location>
        <begin position="35"/>
        <end position="93"/>
    </location>
</feature>
<dbReference type="AlphaFoldDB" id="A0A4W5QB45"/>
<evidence type="ECO:0000259" key="3">
    <source>
        <dbReference type="SMART" id="SM00199"/>
    </source>
</evidence>
<evidence type="ECO:0000256" key="2">
    <source>
        <dbReference type="SAM" id="SignalP"/>
    </source>
</evidence>
<dbReference type="SUPFAM" id="SSF54117">
    <property type="entry name" value="Interleukin 8-like chemokines"/>
    <property type="match status" value="1"/>
</dbReference>
<reference evidence="4" key="2">
    <citation type="submission" date="2025-08" db="UniProtKB">
        <authorList>
            <consortium name="Ensembl"/>
        </authorList>
    </citation>
    <scope>IDENTIFICATION</scope>
</reference>
<proteinExistence type="predicted"/>
<keyword evidence="5" id="KW-1185">Reference proteome</keyword>
<keyword evidence="1" id="KW-0202">Cytokine</keyword>
<name>A0A4W5QB45_9TELE</name>
<feature type="signal peptide" evidence="2">
    <location>
        <begin position="1"/>
        <end position="26"/>
    </location>
</feature>
<organism evidence="4 5">
    <name type="scientific">Hucho hucho</name>
    <name type="common">huchen</name>
    <dbReference type="NCBI Taxonomy" id="62062"/>
    <lineage>
        <taxon>Eukaryota</taxon>
        <taxon>Metazoa</taxon>
        <taxon>Chordata</taxon>
        <taxon>Craniata</taxon>
        <taxon>Vertebrata</taxon>
        <taxon>Euteleostomi</taxon>
        <taxon>Actinopterygii</taxon>
        <taxon>Neopterygii</taxon>
        <taxon>Teleostei</taxon>
        <taxon>Protacanthopterygii</taxon>
        <taxon>Salmoniformes</taxon>
        <taxon>Salmonidae</taxon>
        <taxon>Salmoninae</taxon>
        <taxon>Hucho</taxon>
    </lineage>
</organism>
<dbReference type="InterPro" id="IPR001811">
    <property type="entry name" value="Chemokine_IL8-like_dom"/>
</dbReference>
<dbReference type="Pfam" id="PF00048">
    <property type="entry name" value="IL8"/>
    <property type="match status" value="1"/>
</dbReference>
<evidence type="ECO:0000256" key="1">
    <source>
        <dbReference type="ARBA" id="ARBA00022514"/>
    </source>
</evidence>
<dbReference type="GO" id="GO:0005615">
    <property type="term" value="C:extracellular space"/>
    <property type="evidence" value="ECO:0007669"/>
    <property type="project" value="UniProtKB-KW"/>
</dbReference>
<dbReference type="GeneTree" id="ENSGT01150000287091"/>
<keyword evidence="2" id="KW-0732">Signal</keyword>
<dbReference type="InterPro" id="IPR039809">
    <property type="entry name" value="Chemokine_b/g/d"/>
</dbReference>
<dbReference type="PANTHER" id="PTHR12015">
    <property type="entry name" value="SMALL INDUCIBLE CYTOKINE A"/>
    <property type="match status" value="1"/>
</dbReference>
<evidence type="ECO:0000313" key="4">
    <source>
        <dbReference type="Ensembl" id="ENSHHUP00000071225.1"/>
    </source>
</evidence>
<dbReference type="Ensembl" id="ENSHHUT00000073597.1">
    <property type="protein sequence ID" value="ENSHHUP00000071225.1"/>
    <property type="gene ID" value="ENSHHUG00000041868.1"/>
</dbReference>
<accession>A0A4W5QB45</accession>
<reference evidence="5" key="1">
    <citation type="submission" date="2018-06" db="EMBL/GenBank/DDBJ databases">
        <title>Genome assembly of Danube salmon.</title>
        <authorList>
            <person name="Macqueen D.J."/>
            <person name="Gundappa M.K."/>
        </authorList>
    </citation>
    <scope>NUCLEOTIDE SEQUENCE [LARGE SCALE GENOMIC DNA]</scope>
</reference>
<feature type="chain" id="PRO_5021483492" description="Chemokine interleukin-8-like domain-containing protein" evidence="2">
    <location>
        <begin position="27"/>
        <end position="103"/>
    </location>
</feature>
<evidence type="ECO:0000313" key="5">
    <source>
        <dbReference type="Proteomes" id="UP000314982"/>
    </source>
</evidence>
<dbReference type="Proteomes" id="UP000314982">
    <property type="component" value="Unassembled WGS sequence"/>
</dbReference>
<dbReference type="PANTHER" id="PTHR12015:SF165">
    <property type="entry name" value="CHEMOKINE (C-C MOTIF) LIGAND 34A, DUPLICATE 4-RELATED"/>
    <property type="match status" value="1"/>
</dbReference>